<dbReference type="InterPro" id="IPR003646">
    <property type="entry name" value="SH3-like_bac-type"/>
</dbReference>
<comment type="caution">
    <text evidence="3">The sequence shown here is derived from an EMBL/GenBank/DDBJ whole genome shotgun (WGS) entry which is preliminary data.</text>
</comment>
<feature type="domain" description="SH3b" evidence="2">
    <location>
        <begin position="213"/>
        <end position="262"/>
    </location>
</feature>
<evidence type="ECO:0000259" key="2">
    <source>
        <dbReference type="Pfam" id="PF08239"/>
    </source>
</evidence>
<feature type="compositionally biased region" description="Low complexity" evidence="1">
    <location>
        <begin position="176"/>
        <end position="202"/>
    </location>
</feature>
<evidence type="ECO:0000256" key="1">
    <source>
        <dbReference type="SAM" id="MobiDB-lite"/>
    </source>
</evidence>
<keyword evidence="4" id="KW-1185">Reference proteome</keyword>
<protein>
    <submittedName>
        <fullName evidence="3">SH3 domain-containing protein</fullName>
    </submittedName>
</protein>
<feature type="compositionally biased region" description="Polar residues" evidence="1">
    <location>
        <begin position="203"/>
        <end position="217"/>
    </location>
</feature>
<sequence>MQGSQDRTDAAAERHGRGTVKLAAALIAASLASGCDDKRDQQTASSFDATAHARRVAEDGILARAGRRGAVLRAVQVYRQALAGTVTVCGQINPTGRGDQAYIPFVTVVTYEEAPDRGQPRFQLVQHLADSSAAATRVYVEMVSRCFEGGGPRDARSVQTLPPLPTGLPHEAEEMPAPSAAQQPAAGAAPVTTAVAAPPLASSRNNVTTRQHANLRSNPAGGGAVLRVVPPGSSLRVFGEAPGGWYQVGDTEPWGWIHGSLLDP</sequence>
<dbReference type="RefSeq" id="WP_211855636.1">
    <property type="nucleotide sequence ID" value="NZ_JAAGBB010000042.1"/>
</dbReference>
<evidence type="ECO:0000313" key="3">
    <source>
        <dbReference type="EMBL" id="MBR0667859.1"/>
    </source>
</evidence>
<dbReference type="Pfam" id="PF08239">
    <property type="entry name" value="SH3_3"/>
    <property type="match status" value="1"/>
</dbReference>
<gene>
    <name evidence="3" type="ORF">GXW71_26125</name>
</gene>
<dbReference type="EMBL" id="JAAGBB010000042">
    <property type="protein sequence ID" value="MBR0667859.1"/>
    <property type="molecule type" value="Genomic_DNA"/>
</dbReference>
<organism evidence="3 4">
    <name type="scientific">Plastoroseomonas hellenica</name>
    <dbReference type="NCBI Taxonomy" id="2687306"/>
    <lineage>
        <taxon>Bacteria</taxon>
        <taxon>Pseudomonadati</taxon>
        <taxon>Pseudomonadota</taxon>
        <taxon>Alphaproteobacteria</taxon>
        <taxon>Acetobacterales</taxon>
        <taxon>Acetobacteraceae</taxon>
        <taxon>Plastoroseomonas</taxon>
    </lineage>
</organism>
<feature type="region of interest" description="Disordered" evidence="1">
    <location>
        <begin position="151"/>
        <end position="219"/>
    </location>
</feature>
<accession>A0ABS5F5L7</accession>
<reference evidence="4" key="1">
    <citation type="journal article" date="2021" name="Syst. Appl. Microbiol.">
        <title>Roseomonas hellenica sp. nov., isolated from roots of wild-growing Alkanna tinctoria.</title>
        <authorList>
            <person name="Rat A."/>
            <person name="Naranjo H.D."/>
            <person name="Lebbe L."/>
            <person name="Cnockaert M."/>
            <person name="Krigas N."/>
            <person name="Grigoriadou K."/>
            <person name="Maloupa E."/>
            <person name="Willems A."/>
        </authorList>
    </citation>
    <scope>NUCLEOTIDE SEQUENCE [LARGE SCALE GENOMIC DNA]</scope>
    <source>
        <strain evidence="4">LMG 31523</strain>
    </source>
</reference>
<proteinExistence type="predicted"/>
<dbReference type="PROSITE" id="PS51257">
    <property type="entry name" value="PROKAR_LIPOPROTEIN"/>
    <property type="match status" value="1"/>
</dbReference>
<name>A0ABS5F5L7_9PROT</name>
<dbReference type="Proteomes" id="UP001196870">
    <property type="component" value="Unassembled WGS sequence"/>
</dbReference>
<evidence type="ECO:0000313" key="4">
    <source>
        <dbReference type="Proteomes" id="UP001196870"/>
    </source>
</evidence>
<dbReference type="Gene3D" id="2.30.30.40">
    <property type="entry name" value="SH3 Domains"/>
    <property type="match status" value="1"/>
</dbReference>